<evidence type="ECO:0000313" key="3">
    <source>
        <dbReference type="Proteomes" id="UP000224006"/>
    </source>
</evidence>
<keyword evidence="3" id="KW-1185">Reference proteome</keyword>
<dbReference type="GeneID" id="40305818"/>
<dbReference type="KEGG" id="bbes:BESB_007560"/>
<gene>
    <name evidence="2" type="ORF">BESB_007560</name>
</gene>
<reference evidence="2 3" key="1">
    <citation type="submission" date="2017-09" db="EMBL/GenBank/DDBJ databases">
        <title>Genome sequencing of Besnoitia besnoiti strain Bb-Ger1.</title>
        <authorList>
            <person name="Schares G."/>
            <person name="Venepally P."/>
            <person name="Lorenzi H.A."/>
        </authorList>
    </citation>
    <scope>NUCLEOTIDE SEQUENCE [LARGE SCALE GENOMIC DNA]</scope>
    <source>
        <strain evidence="2 3">Bb-Ger1</strain>
    </source>
</reference>
<name>A0A2A9MM78_BESBE</name>
<accession>A0A2A9MM78</accession>
<comment type="caution">
    <text evidence="2">The sequence shown here is derived from an EMBL/GenBank/DDBJ whole genome shotgun (WGS) entry which is preliminary data.</text>
</comment>
<organism evidence="2 3">
    <name type="scientific">Besnoitia besnoiti</name>
    <name type="common">Apicomplexan protozoan</name>
    <dbReference type="NCBI Taxonomy" id="94643"/>
    <lineage>
        <taxon>Eukaryota</taxon>
        <taxon>Sar</taxon>
        <taxon>Alveolata</taxon>
        <taxon>Apicomplexa</taxon>
        <taxon>Conoidasida</taxon>
        <taxon>Coccidia</taxon>
        <taxon>Eucoccidiorida</taxon>
        <taxon>Eimeriorina</taxon>
        <taxon>Sarcocystidae</taxon>
        <taxon>Besnoitia</taxon>
    </lineage>
</organism>
<proteinExistence type="predicted"/>
<dbReference type="AlphaFoldDB" id="A0A2A9MM78"/>
<feature type="region of interest" description="Disordered" evidence="1">
    <location>
        <begin position="419"/>
        <end position="441"/>
    </location>
</feature>
<dbReference type="OrthoDB" id="331028at2759"/>
<sequence>MGRSHGLSPALDDDGSDAAGGGVSQSAAEARLSLCDLEHFWSLSLGQLSEDASAAAVEEGLLWSDVARLFSAWEETRDKLLKRGDVLVIRLKRLALFLPENGDAHTRGNSAAVGGGGSSGDDDFLGFIGRQRERKGAEAALEELRLLKKAEKETEALRLFDVFHEMLQRRCAAATGRTADMTMVGGEVTNESAAVSVLEGLGGARDGQLKAGADLQRHVKGKMFAFFGMPGDARASPSPGARDLTNTYGGQALHGAARTPALDSTRSAGGRCGLSCSHALCAMKRVPGSLPSMIHIQLERIQKVSREMRAILLEFLKVPVALSPAGSRTKGEKGLAGSARPRGTEGSGASCRLPVMQAAKDSSCGWLPQWQYVLQLRLLCEARAHAQLVEETPAAGAAASEAFQAIKCSEGDRLADKAVRREGSPGNAQAPPSARLSAREETAGAAETYASGGSLVNVGSNVTTVRALNAQPKDSPQREETAERPLSPRLRDALLETSRACEAILVSAGMGLGTLRALEAASSSGTLLEAGIGELPRPSDPTRDLGNGLDTLLGQLPMCVRALNAISRLPAAYRVFG</sequence>
<evidence type="ECO:0000313" key="2">
    <source>
        <dbReference type="EMBL" id="PFH38414.1"/>
    </source>
</evidence>
<feature type="region of interest" description="Disordered" evidence="1">
    <location>
        <begin position="1"/>
        <end position="22"/>
    </location>
</feature>
<dbReference type="EMBL" id="NWUJ01000001">
    <property type="protein sequence ID" value="PFH38414.1"/>
    <property type="molecule type" value="Genomic_DNA"/>
</dbReference>
<feature type="region of interest" description="Disordered" evidence="1">
    <location>
        <begin position="325"/>
        <end position="350"/>
    </location>
</feature>
<dbReference type="RefSeq" id="XP_029222423.1">
    <property type="nucleotide sequence ID" value="XM_029359510.1"/>
</dbReference>
<dbReference type="VEuPathDB" id="ToxoDB:BESB_007560"/>
<dbReference type="Proteomes" id="UP000224006">
    <property type="component" value="Chromosome I"/>
</dbReference>
<evidence type="ECO:0000256" key="1">
    <source>
        <dbReference type="SAM" id="MobiDB-lite"/>
    </source>
</evidence>
<protein>
    <submittedName>
        <fullName evidence="2">Uncharacterized protein</fullName>
    </submittedName>
</protein>